<protein>
    <submittedName>
        <fullName evidence="1">Uncharacterized protein</fullName>
    </submittedName>
</protein>
<proteinExistence type="predicted"/>
<accession>A0AAV4N5J6</accession>
<dbReference type="EMBL" id="BPLR01020434">
    <property type="protein sequence ID" value="GIX78689.1"/>
    <property type="molecule type" value="Genomic_DNA"/>
</dbReference>
<sequence length="91" mass="10018">MEGGQEEVGVVLAEDANVITSGQTIFSLRVGILHFARQKGCTFINALRTDEQIQGLAHLAFKHRDVFANGKSETESECGNHYLAMNRVGKR</sequence>
<reference evidence="1 2" key="1">
    <citation type="submission" date="2021-06" db="EMBL/GenBank/DDBJ databases">
        <title>Caerostris extrusa draft genome.</title>
        <authorList>
            <person name="Kono N."/>
            <person name="Arakawa K."/>
        </authorList>
    </citation>
    <scope>NUCLEOTIDE SEQUENCE [LARGE SCALE GENOMIC DNA]</scope>
</reference>
<comment type="caution">
    <text evidence="1">The sequence shown here is derived from an EMBL/GenBank/DDBJ whole genome shotgun (WGS) entry which is preliminary data.</text>
</comment>
<evidence type="ECO:0000313" key="1">
    <source>
        <dbReference type="EMBL" id="GIX78689.1"/>
    </source>
</evidence>
<organism evidence="1 2">
    <name type="scientific">Caerostris extrusa</name>
    <name type="common">Bark spider</name>
    <name type="synonym">Caerostris bankana</name>
    <dbReference type="NCBI Taxonomy" id="172846"/>
    <lineage>
        <taxon>Eukaryota</taxon>
        <taxon>Metazoa</taxon>
        <taxon>Ecdysozoa</taxon>
        <taxon>Arthropoda</taxon>
        <taxon>Chelicerata</taxon>
        <taxon>Arachnida</taxon>
        <taxon>Araneae</taxon>
        <taxon>Araneomorphae</taxon>
        <taxon>Entelegynae</taxon>
        <taxon>Araneoidea</taxon>
        <taxon>Araneidae</taxon>
        <taxon>Caerostris</taxon>
    </lineage>
</organism>
<gene>
    <name evidence="1" type="ORF">CEXT_714951</name>
</gene>
<evidence type="ECO:0000313" key="2">
    <source>
        <dbReference type="Proteomes" id="UP001054945"/>
    </source>
</evidence>
<dbReference type="AlphaFoldDB" id="A0AAV4N5J6"/>
<keyword evidence="2" id="KW-1185">Reference proteome</keyword>
<name>A0AAV4N5J6_CAEEX</name>
<dbReference type="Proteomes" id="UP001054945">
    <property type="component" value="Unassembled WGS sequence"/>
</dbReference>